<gene>
    <name evidence="2" type="ORF">FHS74_000669</name>
</gene>
<keyword evidence="3" id="KW-1185">Reference proteome</keyword>
<reference evidence="2 3" key="1">
    <citation type="submission" date="2020-08" db="EMBL/GenBank/DDBJ databases">
        <title>Genomic Encyclopedia of Type Strains, Phase IV (KMG-IV): sequencing the most valuable type-strain genomes for metagenomic binning, comparative biology and taxonomic classification.</title>
        <authorList>
            <person name="Goeker M."/>
        </authorList>
    </citation>
    <scope>NUCLEOTIDE SEQUENCE [LARGE SCALE GENOMIC DNA]</scope>
    <source>
        <strain evidence="2 3">DSM 22198</strain>
    </source>
</reference>
<dbReference type="PANTHER" id="PTHR30007:SF0">
    <property type="entry name" value="TRANSPOSASE"/>
    <property type="match status" value="1"/>
</dbReference>
<dbReference type="GO" id="GO:0006313">
    <property type="term" value="P:DNA transposition"/>
    <property type="evidence" value="ECO:0007669"/>
    <property type="project" value="InterPro"/>
</dbReference>
<name>A0A7X0AU76_9PROT</name>
<dbReference type="GO" id="GO:0004803">
    <property type="term" value="F:transposase activity"/>
    <property type="evidence" value="ECO:0007669"/>
    <property type="project" value="InterPro"/>
</dbReference>
<dbReference type="GO" id="GO:0003677">
    <property type="term" value="F:DNA binding"/>
    <property type="evidence" value="ECO:0007669"/>
    <property type="project" value="InterPro"/>
</dbReference>
<feature type="domain" description="Transposase IS4-like" evidence="1">
    <location>
        <begin position="2"/>
        <end position="61"/>
    </location>
</feature>
<dbReference type="PANTHER" id="PTHR30007">
    <property type="entry name" value="PHP DOMAIN PROTEIN"/>
    <property type="match status" value="1"/>
</dbReference>
<evidence type="ECO:0000313" key="3">
    <source>
        <dbReference type="Proteomes" id="UP000539175"/>
    </source>
</evidence>
<dbReference type="EMBL" id="JACIIZ010000002">
    <property type="protein sequence ID" value="MBB6250128.1"/>
    <property type="molecule type" value="Genomic_DNA"/>
</dbReference>
<evidence type="ECO:0000313" key="2">
    <source>
        <dbReference type="EMBL" id="MBB6250128.1"/>
    </source>
</evidence>
<organism evidence="2 3">
    <name type="scientific">Nitrospirillum iridis</name>
    <dbReference type="NCBI Taxonomy" id="765888"/>
    <lineage>
        <taxon>Bacteria</taxon>
        <taxon>Pseudomonadati</taxon>
        <taxon>Pseudomonadota</taxon>
        <taxon>Alphaproteobacteria</taxon>
        <taxon>Rhodospirillales</taxon>
        <taxon>Azospirillaceae</taxon>
        <taxon>Nitrospirillum</taxon>
    </lineage>
</organism>
<dbReference type="Pfam" id="PF01609">
    <property type="entry name" value="DDE_Tnp_1"/>
    <property type="match status" value="1"/>
</dbReference>
<protein>
    <submittedName>
        <fullName evidence="2">Transposase</fullName>
    </submittedName>
</protein>
<dbReference type="Proteomes" id="UP000539175">
    <property type="component" value="Unassembled WGS sequence"/>
</dbReference>
<dbReference type="AlphaFoldDB" id="A0A7X0AU76"/>
<proteinExistence type="predicted"/>
<accession>A0A7X0AU76</accession>
<dbReference type="InterPro" id="IPR002559">
    <property type="entry name" value="Transposase_11"/>
</dbReference>
<evidence type="ECO:0000259" key="1">
    <source>
        <dbReference type="Pfam" id="PF01609"/>
    </source>
</evidence>
<sequence length="76" mass="9193">MRELGEWHLEIVKRSDTAKGFEVLPKRWIVERTFGWLGRCRRLAKDFENLSRMSLAFLRLAPILLMLRRITRHRKS</sequence>
<comment type="caution">
    <text evidence="2">The sequence shown here is derived from an EMBL/GenBank/DDBJ whole genome shotgun (WGS) entry which is preliminary data.</text>
</comment>